<evidence type="ECO:0008006" key="4">
    <source>
        <dbReference type="Google" id="ProtNLM"/>
    </source>
</evidence>
<dbReference type="EMBL" id="ML735815">
    <property type="protein sequence ID" value="KAE8413082.1"/>
    <property type="molecule type" value="Genomic_DNA"/>
</dbReference>
<protein>
    <recommendedName>
        <fullName evidence="4">Secreted protein</fullName>
    </recommendedName>
</protein>
<keyword evidence="3" id="KW-1185">Reference proteome</keyword>
<evidence type="ECO:0000256" key="1">
    <source>
        <dbReference type="SAM" id="SignalP"/>
    </source>
</evidence>
<feature type="signal peptide" evidence="1">
    <location>
        <begin position="1"/>
        <end position="19"/>
    </location>
</feature>
<reference evidence="2 3" key="1">
    <citation type="submission" date="2019-04" db="EMBL/GenBank/DDBJ databases">
        <authorList>
            <consortium name="DOE Joint Genome Institute"/>
            <person name="Mondo S."/>
            <person name="Kjaerbolling I."/>
            <person name="Vesth T."/>
            <person name="Frisvad J.C."/>
            <person name="Nybo J.L."/>
            <person name="Theobald S."/>
            <person name="Kildgaard S."/>
            <person name="Isbrandt T."/>
            <person name="Kuo A."/>
            <person name="Sato A."/>
            <person name="Lyhne E.K."/>
            <person name="Kogle M.E."/>
            <person name="Wiebenga A."/>
            <person name="Kun R.S."/>
            <person name="Lubbers R.J."/>
            <person name="Makela M.R."/>
            <person name="Barry K."/>
            <person name="Chovatia M."/>
            <person name="Clum A."/>
            <person name="Daum C."/>
            <person name="Haridas S."/>
            <person name="He G."/>
            <person name="LaButti K."/>
            <person name="Lipzen A."/>
            <person name="Riley R."/>
            <person name="Salamov A."/>
            <person name="Simmons B.A."/>
            <person name="Magnuson J.K."/>
            <person name="Henrissat B."/>
            <person name="Mortensen U.H."/>
            <person name="Larsen T.O."/>
            <person name="Devries R.P."/>
            <person name="Grigoriev I.V."/>
            <person name="Machida M."/>
            <person name="Baker S.E."/>
            <person name="Andersen M.R."/>
            <person name="Cantor M.N."/>
            <person name="Hua S.X."/>
        </authorList>
    </citation>
    <scope>NUCLEOTIDE SEQUENCE [LARGE SCALE GENOMIC DNA]</scope>
    <source>
        <strain evidence="2 3">CBS 117616</strain>
    </source>
</reference>
<accession>A0ABQ6W7H1</accession>
<dbReference type="Proteomes" id="UP000325395">
    <property type="component" value="Unassembled WGS sequence"/>
</dbReference>
<evidence type="ECO:0000313" key="3">
    <source>
        <dbReference type="Proteomes" id="UP000325395"/>
    </source>
</evidence>
<name>A0ABQ6W7H1_9EURO</name>
<evidence type="ECO:0000313" key="2">
    <source>
        <dbReference type="EMBL" id="KAE8413082.1"/>
    </source>
</evidence>
<proteinExistence type="predicted"/>
<organism evidence="2 3">
    <name type="scientific">Aspergillus pseudocaelatus</name>
    <dbReference type="NCBI Taxonomy" id="1825620"/>
    <lineage>
        <taxon>Eukaryota</taxon>
        <taxon>Fungi</taxon>
        <taxon>Dikarya</taxon>
        <taxon>Ascomycota</taxon>
        <taxon>Pezizomycotina</taxon>
        <taxon>Eurotiomycetes</taxon>
        <taxon>Eurotiomycetidae</taxon>
        <taxon>Eurotiales</taxon>
        <taxon>Aspergillaceae</taxon>
        <taxon>Aspergillus</taxon>
        <taxon>Aspergillus subgen. Circumdati</taxon>
    </lineage>
</organism>
<gene>
    <name evidence="2" type="ORF">BDV36DRAFT_269454</name>
</gene>
<keyword evidence="1" id="KW-0732">Signal</keyword>
<feature type="chain" id="PRO_5047126074" description="Secreted protein" evidence="1">
    <location>
        <begin position="20"/>
        <end position="78"/>
    </location>
</feature>
<sequence>MGPCFTYLIVMVSCAGLYGIELNRSSCTKCHGQVTPHYSTGQCVWNGIPKTRPCLVTTYLSGTAECRKFPHPHSVPIP</sequence>